<dbReference type="OrthoDB" id="4062651at2759"/>
<sequence>MGKAKMVYVLAKNAGADIGAQDAERQSVAWYSAKSGDLATIRMVKSLGGLFTVPRQILERNFGSRDFPKEFNPQFVVRFKGEPSDDDDDDSEEASDANGVDIDGGDQEGCEGEDGL</sequence>
<comment type="caution">
    <text evidence="2">The sequence shown here is derived from an EMBL/GenBank/DDBJ whole genome shotgun (WGS) entry which is preliminary data.</text>
</comment>
<proteinExistence type="predicted"/>
<feature type="compositionally biased region" description="Acidic residues" evidence="1">
    <location>
        <begin position="103"/>
        <end position="116"/>
    </location>
</feature>
<organism evidence="2 3">
    <name type="scientific">Fusarium tricinctum</name>
    <dbReference type="NCBI Taxonomy" id="61284"/>
    <lineage>
        <taxon>Eukaryota</taxon>
        <taxon>Fungi</taxon>
        <taxon>Dikarya</taxon>
        <taxon>Ascomycota</taxon>
        <taxon>Pezizomycotina</taxon>
        <taxon>Sordariomycetes</taxon>
        <taxon>Hypocreomycetidae</taxon>
        <taxon>Hypocreales</taxon>
        <taxon>Nectriaceae</taxon>
        <taxon>Fusarium</taxon>
        <taxon>Fusarium tricinctum species complex</taxon>
    </lineage>
</organism>
<evidence type="ECO:0000313" key="3">
    <source>
        <dbReference type="Proteomes" id="UP000813427"/>
    </source>
</evidence>
<accession>A0A8K0RN24</accession>
<feature type="region of interest" description="Disordered" evidence="1">
    <location>
        <begin position="78"/>
        <end position="116"/>
    </location>
</feature>
<evidence type="ECO:0000313" key="2">
    <source>
        <dbReference type="EMBL" id="KAH7231093.1"/>
    </source>
</evidence>
<reference evidence="2" key="1">
    <citation type="journal article" date="2021" name="Nat. Commun.">
        <title>Genetic determinants of endophytism in the Arabidopsis root mycobiome.</title>
        <authorList>
            <person name="Mesny F."/>
            <person name="Miyauchi S."/>
            <person name="Thiergart T."/>
            <person name="Pickel B."/>
            <person name="Atanasova L."/>
            <person name="Karlsson M."/>
            <person name="Huettel B."/>
            <person name="Barry K.W."/>
            <person name="Haridas S."/>
            <person name="Chen C."/>
            <person name="Bauer D."/>
            <person name="Andreopoulos W."/>
            <person name="Pangilinan J."/>
            <person name="LaButti K."/>
            <person name="Riley R."/>
            <person name="Lipzen A."/>
            <person name="Clum A."/>
            <person name="Drula E."/>
            <person name="Henrissat B."/>
            <person name="Kohler A."/>
            <person name="Grigoriev I.V."/>
            <person name="Martin F.M."/>
            <person name="Hacquard S."/>
        </authorList>
    </citation>
    <scope>NUCLEOTIDE SEQUENCE</scope>
    <source>
        <strain evidence="2">MPI-SDFR-AT-0068</strain>
    </source>
</reference>
<feature type="compositionally biased region" description="Acidic residues" evidence="1">
    <location>
        <begin position="84"/>
        <end position="95"/>
    </location>
</feature>
<evidence type="ECO:0000256" key="1">
    <source>
        <dbReference type="SAM" id="MobiDB-lite"/>
    </source>
</evidence>
<dbReference type="AlphaFoldDB" id="A0A8K0RN24"/>
<gene>
    <name evidence="2" type="ORF">BKA59DRAFT_550011</name>
</gene>
<keyword evidence="3" id="KW-1185">Reference proteome</keyword>
<dbReference type="Proteomes" id="UP000813427">
    <property type="component" value="Unassembled WGS sequence"/>
</dbReference>
<dbReference type="EMBL" id="JAGPXF010000009">
    <property type="protein sequence ID" value="KAH7231093.1"/>
    <property type="molecule type" value="Genomic_DNA"/>
</dbReference>
<protein>
    <submittedName>
        <fullName evidence="2">Uncharacterized protein</fullName>
    </submittedName>
</protein>
<name>A0A8K0RN24_9HYPO</name>